<evidence type="ECO:0000313" key="4">
    <source>
        <dbReference type="Proteomes" id="UP000265431"/>
    </source>
</evidence>
<dbReference type="Pfam" id="PF04102">
    <property type="entry name" value="SlyX"/>
    <property type="match status" value="1"/>
</dbReference>
<organism evidence="3 4">
    <name type="scientific">Henriciella barbarensis</name>
    <dbReference type="NCBI Taxonomy" id="86342"/>
    <lineage>
        <taxon>Bacteria</taxon>
        <taxon>Pseudomonadati</taxon>
        <taxon>Pseudomonadota</taxon>
        <taxon>Alphaproteobacteria</taxon>
        <taxon>Hyphomonadales</taxon>
        <taxon>Hyphomonadaceae</taxon>
        <taxon>Henriciella</taxon>
    </lineage>
</organism>
<keyword evidence="4" id="KW-1185">Reference proteome</keyword>
<dbReference type="PANTHER" id="PTHR36508">
    <property type="entry name" value="PROTEIN SLYX"/>
    <property type="match status" value="1"/>
</dbReference>
<dbReference type="RefSeq" id="WP_119379609.1">
    <property type="nucleotide sequence ID" value="NZ_QWGB01000005.1"/>
</dbReference>
<dbReference type="HAMAP" id="MF_00715">
    <property type="entry name" value="SlyX"/>
    <property type="match status" value="1"/>
</dbReference>
<evidence type="ECO:0000256" key="2">
    <source>
        <dbReference type="SAM" id="MobiDB-lite"/>
    </source>
</evidence>
<name>A0A399QZU6_9PROT</name>
<comment type="caution">
    <text evidence="3">The sequence shown here is derived from an EMBL/GenBank/DDBJ whole genome shotgun (WGS) entry which is preliminary data.</text>
</comment>
<dbReference type="AlphaFoldDB" id="A0A399QZU6"/>
<protein>
    <recommendedName>
        <fullName evidence="1">Protein SlyX homolog</fullName>
    </recommendedName>
</protein>
<sequence>MTNSAPPDSTRLDELEIRIAHQDQTIEDLNAAITAQWKLIERLERQVERLGERVADSENAAGQADPVNRPPPHY</sequence>
<dbReference type="EMBL" id="QWGB01000005">
    <property type="protein sequence ID" value="RIJ24420.1"/>
    <property type="molecule type" value="Genomic_DNA"/>
</dbReference>
<feature type="region of interest" description="Disordered" evidence="2">
    <location>
        <begin position="53"/>
        <end position="74"/>
    </location>
</feature>
<dbReference type="InterPro" id="IPR007236">
    <property type="entry name" value="SlyX"/>
</dbReference>
<comment type="similarity">
    <text evidence="1">Belongs to the SlyX family.</text>
</comment>
<gene>
    <name evidence="1" type="primary">slyX</name>
    <name evidence="3" type="ORF">D1224_09340</name>
</gene>
<evidence type="ECO:0000313" key="3">
    <source>
        <dbReference type="EMBL" id="RIJ24420.1"/>
    </source>
</evidence>
<reference evidence="3 4" key="1">
    <citation type="submission" date="2018-08" db="EMBL/GenBank/DDBJ databases">
        <title>Henriciella mobilis sp. nov., isolated from seawater.</title>
        <authorList>
            <person name="Cheng H."/>
            <person name="Wu Y.-H."/>
            <person name="Xu X.-W."/>
            <person name="Guo L.-L."/>
        </authorList>
    </citation>
    <scope>NUCLEOTIDE SEQUENCE [LARGE SCALE GENOMIC DNA]</scope>
    <source>
        <strain evidence="3 4">CCUG66934</strain>
    </source>
</reference>
<dbReference type="PANTHER" id="PTHR36508:SF1">
    <property type="entry name" value="PROTEIN SLYX"/>
    <property type="match status" value="1"/>
</dbReference>
<dbReference type="OrthoDB" id="5422806at2"/>
<dbReference type="Gene3D" id="1.20.5.300">
    <property type="match status" value="1"/>
</dbReference>
<proteinExistence type="inferred from homology"/>
<accession>A0A399QZU6</accession>
<evidence type="ECO:0000256" key="1">
    <source>
        <dbReference type="HAMAP-Rule" id="MF_00715"/>
    </source>
</evidence>
<dbReference type="Proteomes" id="UP000265431">
    <property type="component" value="Unassembled WGS sequence"/>
</dbReference>